<dbReference type="STRING" id="1160497.A0A1L9V8F8"/>
<keyword evidence="3 6" id="KW-0479">Metal-binding</keyword>
<dbReference type="Gene3D" id="3.40.50.720">
    <property type="entry name" value="NAD(P)-binding Rossmann-like Domain"/>
    <property type="match status" value="1"/>
</dbReference>
<dbReference type="AlphaFoldDB" id="A0A1L9V8F8"/>
<dbReference type="PANTHER" id="PTHR43350">
    <property type="entry name" value="NAD-DEPENDENT ALCOHOL DEHYDROGENASE"/>
    <property type="match status" value="1"/>
</dbReference>
<dbReference type="InterPro" id="IPR011032">
    <property type="entry name" value="GroES-like_sf"/>
</dbReference>
<dbReference type="OrthoDB" id="1560166at2759"/>
<sequence length="373" mass="39361">MPQRTEGLVVSSAGARFDLAEVILDELRPNEVLVEIHATGICHTDIACADGKLPAEFPCILGHEGAGVVIQKGQDAHSVSVGAKVLLSYNFCGNCSQCASDCPCPAYCEKLLPLNFGGRRLDRSATVTLPGGKEVFANFFGQSSFARLAVVSKSSVVEVPDDTPLELFAPLGCGIQTGAGAVLNSLNVSPGSSVAVFGVGSVGLSAIMAAKMRGAQTIIAVDLQPSRLEVALDIGATHALVGSDGDVVQQIQNICWPHNGVAFALDCSGAVLVIENMIDSLATRGRAVSVGAPGPTKRVSVNVFSHLTLGRQYVGCHQGDSTASEMIPFLIEQQRKGLFPLEKLISHYNLDQSHQAMEDMKNGKTIKPVLRWR</sequence>
<accession>A0A1L9V8F8</accession>
<feature type="domain" description="Enoyl reductase (ER)" evidence="7">
    <location>
        <begin position="14"/>
        <end position="370"/>
    </location>
</feature>
<organism evidence="8 9">
    <name type="scientific">Aspergillus glaucus CBS 516.65</name>
    <dbReference type="NCBI Taxonomy" id="1160497"/>
    <lineage>
        <taxon>Eukaryota</taxon>
        <taxon>Fungi</taxon>
        <taxon>Dikarya</taxon>
        <taxon>Ascomycota</taxon>
        <taxon>Pezizomycotina</taxon>
        <taxon>Eurotiomycetes</taxon>
        <taxon>Eurotiomycetidae</taxon>
        <taxon>Eurotiales</taxon>
        <taxon>Aspergillaceae</taxon>
        <taxon>Aspergillus</taxon>
        <taxon>Aspergillus subgen. Aspergillus</taxon>
    </lineage>
</organism>
<evidence type="ECO:0000256" key="3">
    <source>
        <dbReference type="ARBA" id="ARBA00022723"/>
    </source>
</evidence>
<name>A0A1L9V8F8_ASPGL</name>
<evidence type="ECO:0000256" key="6">
    <source>
        <dbReference type="RuleBase" id="RU361277"/>
    </source>
</evidence>
<dbReference type="InterPro" id="IPR020843">
    <property type="entry name" value="ER"/>
</dbReference>
<keyword evidence="5" id="KW-0560">Oxidoreductase</keyword>
<dbReference type="VEuPathDB" id="FungiDB:ASPGLDRAFT_135138"/>
<dbReference type="EMBL" id="KV878912">
    <property type="protein sequence ID" value="OJJ80218.1"/>
    <property type="molecule type" value="Genomic_DNA"/>
</dbReference>
<gene>
    <name evidence="8" type="ORF">ASPGLDRAFT_135138</name>
</gene>
<dbReference type="Gene3D" id="3.90.180.10">
    <property type="entry name" value="Medium-chain alcohol dehydrogenases, catalytic domain"/>
    <property type="match status" value="1"/>
</dbReference>
<dbReference type="InterPro" id="IPR013149">
    <property type="entry name" value="ADH-like_C"/>
</dbReference>
<keyword evidence="9" id="KW-1185">Reference proteome</keyword>
<dbReference type="SMART" id="SM00829">
    <property type="entry name" value="PKS_ER"/>
    <property type="match status" value="1"/>
</dbReference>
<dbReference type="GeneID" id="34457611"/>
<dbReference type="SUPFAM" id="SSF51735">
    <property type="entry name" value="NAD(P)-binding Rossmann-fold domains"/>
    <property type="match status" value="1"/>
</dbReference>
<protein>
    <recommendedName>
        <fullName evidence="7">Enoyl reductase (ER) domain-containing protein</fullName>
    </recommendedName>
</protein>
<comment type="similarity">
    <text evidence="2 6">Belongs to the zinc-containing alcohol dehydrogenase family.</text>
</comment>
<dbReference type="CDD" id="cd08278">
    <property type="entry name" value="benzyl_alcohol_DH"/>
    <property type="match status" value="1"/>
</dbReference>
<dbReference type="RefSeq" id="XP_022396916.1">
    <property type="nucleotide sequence ID" value="XM_022541350.1"/>
</dbReference>
<proteinExistence type="inferred from homology"/>
<dbReference type="Pfam" id="PF08240">
    <property type="entry name" value="ADH_N"/>
    <property type="match status" value="1"/>
</dbReference>
<dbReference type="Pfam" id="PF00107">
    <property type="entry name" value="ADH_zinc_N"/>
    <property type="match status" value="1"/>
</dbReference>
<dbReference type="InterPro" id="IPR002328">
    <property type="entry name" value="ADH_Zn_CS"/>
</dbReference>
<dbReference type="FunFam" id="3.40.50.720:FF:000003">
    <property type="entry name" value="S-(hydroxymethyl)glutathione dehydrogenase"/>
    <property type="match status" value="1"/>
</dbReference>
<evidence type="ECO:0000256" key="2">
    <source>
        <dbReference type="ARBA" id="ARBA00008072"/>
    </source>
</evidence>
<dbReference type="PANTHER" id="PTHR43350:SF11">
    <property type="entry name" value="ENOYL REDUCTASE (ER) DOMAIN-CONTAINING PROTEIN"/>
    <property type="match status" value="1"/>
</dbReference>
<reference evidence="9" key="1">
    <citation type="journal article" date="2017" name="Genome Biol.">
        <title>Comparative genomics reveals high biological diversity and specific adaptations in the industrially and medically important fungal genus Aspergillus.</title>
        <authorList>
            <person name="de Vries R.P."/>
            <person name="Riley R."/>
            <person name="Wiebenga A."/>
            <person name="Aguilar-Osorio G."/>
            <person name="Amillis S."/>
            <person name="Uchima C.A."/>
            <person name="Anderluh G."/>
            <person name="Asadollahi M."/>
            <person name="Askin M."/>
            <person name="Barry K."/>
            <person name="Battaglia E."/>
            <person name="Bayram O."/>
            <person name="Benocci T."/>
            <person name="Braus-Stromeyer S.A."/>
            <person name="Caldana C."/>
            <person name="Canovas D."/>
            <person name="Cerqueira G.C."/>
            <person name="Chen F."/>
            <person name="Chen W."/>
            <person name="Choi C."/>
            <person name="Clum A."/>
            <person name="Dos Santos R.A."/>
            <person name="Damasio A.R."/>
            <person name="Diallinas G."/>
            <person name="Emri T."/>
            <person name="Fekete E."/>
            <person name="Flipphi M."/>
            <person name="Freyberg S."/>
            <person name="Gallo A."/>
            <person name="Gournas C."/>
            <person name="Habgood R."/>
            <person name="Hainaut M."/>
            <person name="Harispe M.L."/>
            <person name="Henrissat B."/>
            <person name="Hilden K.S."/>
            <person name="Hope R."/>
            <person name="Hossain A."/>
            <person name="Karabika E."/>
            <person name="Karaffa L."/>
            <person name="Karanyi Z."/>
            <person name="Krasevec N."/>
            <person name="Kuo A."/>
            <person name="Kusch H."/>
            <person name="LaButti K."/>
            <person name="Lagendijk E.L."/>
            <person name="Lapidus A."/>
            <person name="Levasseur A."/>
            <person name="Lindquist E."/>
            <person name="Lipzen A."/>
            <person name="Logrieco A.F."/>
            <person name="MacCabe A."/>
            <person name="Maekelae M.R."/>
            <person name="Malavazi I."/>
            <person name="Melin P."/>
            <person name="Meyer V."/>
            <person name="Mielnichuk N."/>
            <person name="Miskei M."/>
            <person name="Molnar A.P."/>
            <person name="Mule G."/>
            <person name="Ngan C.Y."/>
            <person name="Orejas M."/>
            <person name="Orosz E."/>
            <person name="Ouedraogo J.P."/>
            <person name="Overkamp K.M."/>
            <person name="Park H.-S."/>
            <person name="Perrone G."/>
            <person name="Piumi F."/>
            <person name="Punt P.J."/>
            <person name="Ram A.F."/>
            <person name="Ramon A."/>
            <person name="Rauscher S."/>
            <person name="Record E."/>
            <person name="Riano-Pachon D.M."/>
            <person name="Robert V."/>
            <person name="Roehrig J."/>
            <person name="Ruller R."/>
            <person name="Salamov A."/>
            <person name="Salih N.S."/>
            <person name="Samson R.A."/>
            <person name="Sandor E."/>
            <person name="Sanguinetti M."/>
            <person name="Schuetze T."/>
            <person name="Sepcic K."/>
            <person name="Shelest E."/>
            <person name="Sherlock G."/>
            <person name="Sophianopoulou V."/>
            <person name="Squina F.M."/>
            <person name="Sun H."/>
            <person name="Susca A."/>
            <person name="Todd R.B."/>
            <person name="Tsang A."/>
            <person name="Unkles S.E."/>
            <person name="van de Wiele N."/>
            <person name="van Rossen-Uffink D."/>
            <person name="Oliveira J.V."/>
            <person name="Vesth T.C."/>
            <person name="Visser J."/>
            <person name="Yu J.-H."/>
            <person name="Zhou M."/>
            <person name="Andersen M.R."/>
            <person name="Archer D.B."/>
            <person name="Baker S.E."/>
            <person name="Benoit I."/>
            <person name="Brakhage A.A."/>
            <person name="Braus G.H."/>
            <person name="Fischer R."/>
            <person name="Frisvad J.C."/>
            <person name="Goldman G.H."/>
            <person name="Houbraken J."/>
            <person name="Oakley B."/>
            <person name="Pocsi I."/>
            <person name="Scazzocchio C."/>
            <person name="Seiboth B."/>
            <person name="vanKuyk P.A."/>
            <person name="Wortman J."/>
            <person name="Dyer P.S."/>
            <person name="Grigoriev I.V."/>
        </authorList>
    </citation>
    <scope>NUCLEOTIDE SEQUENCE [LARGE SCALE GENOMIC DNA]</scope>
    <source>
        <strain evidence="9">CBS 516.65</strain>
    </source>
</reference>
<keyword evidence="4 6" id="KW-0862">Zinc</keyword>
<evidence type="ECO:0000313" key="9">
    <source>
        <dbReference type="Proteomes" id="UP000184300"/>
    </source>
</evidence>
<evidence type="ECO:0000256" key="4">
    <source>
        <dbReference type="ARBA" id="ARBA00022833"/>
    </source>
</evidence>
<dbReference type="Proteomes" id="UP000184300">
    <property type="component" value="Unassembled WGS sequence"/>
</dbReference>
<dbReference type="GO" id="GO:0008270">
    <property type="term" value="F:zinc ion binding"/>
    <property type="evidence" value="ECO:0007669"/>
    <property type="project" value="InterPro"/>
</dbReference>
<evidence type="ECO:0000313" key="8">
    <source>
        <dbReference type="EMBL" id="OJJ80218.1"/>
    </source>
</evidence>
<dbReference type="SUPFAM" id="SSF50129">
    <property type="entry name" value="GroES-like"/>
    <property type="match status" value="1"/>
</dbReference>
<dbReference type="InterPro" id="IPR013154">
    <property type="entry name" value="ADH-like_N"/>
</dbReference>
<dbReference type="PROSITE" id="PS00059">
    <property type="entry name" value="ADH_ZINC"/>
    <property type="match status" value="1"/>
</dbReference>
<evidence type="ECO:0000259" key="7">
    <source>
        <dbReference type="SMART" id="SM00829"/>
    </source>
</evidence>
<evidence type="ECO:0000256" key="1">
    <source>
        <dbReference type="ARBA" id="ARBA00001947"/>
    </source>
</evidence>
<evidence type="ECO:0000256" key="5">
    <source>
        <dbReference type="ARBA" id="ARBA00023002"/>
    </source>
</evidence>
<comment type="cofactor">
    <cofactor evidence="1 6">
        <name>Zn(2+)</name>
        <dbReference type="ChEBI" id="CHEBI:29105"/>
    </cofactor>
</comment>
<dbReference type="GO" id="GO:0016491">
    <property type="term" value="F:oxidoreductase activity"/>
    <property type="evidence" value="ECO:0007669"/>
    <property type="project" value="UniProtKB-KW"/>
</dbReference>
<dbReference type="InterPro" id="IPR036291">
    <property type="entry name" value="NAD(P)-bd_dom_sf"/>
</dbReference>